<reference evidence="3" key="1">
    <citation type="submission" date="2021-01" db="UniProtKB">
        <authorList>
            <consortium name="EnsemblMetazoa"/>
        </authorList>
    </citation>
    <scope>IDENTIFICATION</scope>
</reference>
<dbReference type="GO" id="GO:0031146">
    <property type="term" value="P:SCF-dependent proteasomal ubiquitin-dependent protein catabolic process"/>
    <property type="evidence" value="ECO:0007669"/>
    <property type="project" value="TreeGrafter"/>
</dbReference>
<dbReference type="EnsemblMetazoa" id="CLYHEMT018172.1">
    <property type="protein sequence ID" value="CLYHEMP018172.1"/>
    <property type="gene ID" value="CLYHEMG018172"/>
</dbReference>
<sequence>MEKVSKKSKMNKLPDSIIIEIFSYLSSKELVTKLALVCKTWRCLSYDPSLWREIQTDGFSSINIQDSTVLRFINYAKTVKTLSLRGCYQISNKVLRGVSINGSRLQNLNLENCFKITDRGIITLARACQNLRTVNTLNTLVTEHGLCYLLQENKHLIELTSAPHTVTLKTIQILSTNCKHLEYLHVEQNEFTPNYKSNKLNQNKLVSLTNQMIELLASNCLKLQVLILRYPITSIDDHALWRIGSQCKRIECVEIGQKTHTAPLSDNGVIALCTRSTNLLRLDLKETFITDFTLQVIAECCQSLEHLEFGNTATVSDLGVMSIMNHCHNLDSFSLRAGVHSRLTDLSIFSIAQSPCARNLIKLSMKDWNITDFGLSVIAKNLPHLLYLSLEQCLLLTNTGLEHSLKFFHSIHSLELTGTKCITNDKELISFARLLPDSFQSVVLQARSLITLPNSSVPCDSITEDGCRRFSDILPECEIIFV</sequence>
<evidence type="ECO:0000256" key="1">
    <source>
        <dbReference type="ARBA" id="ARBA00022786"/>
    </source>
</evidence>
<keyword evidence="1" id="KW-0833">Ubl conjugation pathway</keyword>
<dbReference type="GO" id="GO:0019005">
    <property type="term" value="C:SCF ubiquitin ligase complex"/>
    <property type="evidence" value="ECO:0007669"/>
    <property type="project" value="TreeGrafter"/>
</dbReference>
<dbReference type="PANTHER" id="PTHR13318:SF95">
    <property type="entry name" value="F-BOX PROTEIN YLR352W"/>
    <property type="match status" value="1"/>
</dbReference>
<dbReference type="Pfam" id="PF12937">
    <property type="entry name" value="F-box-like"/>
    <property type="match status" value="1"/>
</dbReference>
<dbReference type="SUPFAM" id="SSF81383">
    <property type="entry name" value="F-box domain"/>
    <property type="match status" value="1"/>
</dbReference>
<feature type="domain" description="F-box" evidence="2">
    <location>
        <begin position="7"/>
        <end position="54"/>
    </location>
</feature>
<dbReference type="PROSITE" id="PS50181">
    <property type="entry name" value="FBOX"/>
    <property type="match status" value="1"/>
</dbReference>
<dbReference type="InterPro" id="IPR032675">
    <property type="entry name" value="LRR_dom_sf"/>
</dbReference>
<dbReference type="SMART" id="SM00256">
    <property type="entry name" value="FBOX"/>
    <property type="match status" value="1"/>
</dbReference>
<dbReference type="SMART" id="SM00367">
    <property type="entry name" value="LRR_CC"/>
    <property type="match status" value="8"/>
</dbReference>
<protein>
    <recommendedName>
        <fullName evidence="2">F-box domain-containing protein</fullName>
    </recommendedName>
</protein>
<organism evidence="3 4">
    <name type="scientific">Clytia hemisphaerica</name>
    <dbReference type="NCBI Taxonomy" id="252671"/>
    <lineage>
        <taxon>Eukaryota</taxon>
        <taxon>Metazoa</taxon>
        <taxon>Cnidaria</taxon>
        <taxon>Hydrozoa</taxon>
        <taxon>Hydroidolina</taxon>
        <taxon>Leptothecata</taxon>
        <taxon>Obeliida</taxon>
        <taxon>Clytiidae</taxon>
        <taxon>Clytia</taxon>
    </lineage>
</organism>
<dbReference type="AlphaFoldDB" id="A0A7M5X575"/>
<dbReference type="OrthoDB" id="423607at2759"/>
<evidence type="ECO:0000259" key="2">
    <source>
        <dbReference type="PROSITE" id="PS50181"/>
    </source>
</evidence>
<evidence type="ECO:0000313" key="3">
    <source>
        <dbReference type="EnsemblMetazoa" id="CLYHEMP018172.1"/>
    </source>
</evidence>
<dbReference type="InterPro" id="IPR006553">
    <property type="entry name" value="Leu-rich_rpt_Cys-con_subtyp"/>
</dbReference>
<keyword evidence="4" id="KW-1185">Reference proteome</keyword>
<dbReference type="InterPro" id="IPR001810">
    <property type="entry name" value="F-box_dom"/>
</dbReference>
<accession>A0A7M5X575</accession>
<proteinExistence type="predicted"/>
<dbReference type="GeneID" id="136816826"/>
<dbReference type="PANTHER" id="PTHR13318">
    <property type="entry name" value="PARTNER OF PAIRED, ISOFORM B-RELATED"/>
    <property type="match status" value="1"/>
</dbReference>
<dbReference type="RefSeq" id="XP_066929252.1">
    <property type="nucleotide sequence ID" value="XM_067073151.1"/>
</dbReference>
<dbReference type="InterPro" id="IPR036047">
    <property type="entry name" value="F-box-like_dom_sf"/>
</dbReference>
<evidence type="ECO:0000313" key="4">
    <source>
        <dbReference type="Proteomes" id="UP000594262"/>
    </source>
</evidence>
<dbReference type="Proteomes" id="UP000594262">
    <property type="component" value="Unplaced"/>
</dbReference>
<dbReference type="SUPFAM" id="SSF52047">
    <property type="entry name" value="RNI-like"/>
    <property type="match status" value="1"/>
</dbReference>
<name>A0A7M5X575_9CNID</name>
<dbReference type="Gene3D" id="3.80.10.10">
    <property type="entry name" value="Ribonuclease Inhibitor"/>
    <property type="match status" value="3"/>
</dbReference>